<gene>
    <name evidence="3" type="ORF">Golax_009111</name>
</gene>
<accession>A0A7J9AC04</accession>
<evidence type="ECO:0000256" key="1">
    <source>
        <dbReference type="SAM" id="MobiDB-lite"/>
    </source>
</evidence>
<protein>
    <recommendedName>
        <fullName evidence="2">DUF4283 domain-containing protein</fullName>
    </recommendedName>
</protein>
<keyword evidence="4" id="KW-1185">Reference proteome</keyword>
<reference evidence="3 4" key="1">
    <citation type="journal article" date="2019" name="Genome Biol. Evol.">
        <title>Insights into the evolution of the New World diploid cottons (Gossypium, subgenus Houzingenia) based on genome sequencing.</title>
        <authorList>
            <person name="Grover C.E."/>
            <person name="Arick M.A. 2nd"/>
            <person name="Thrash A."/>
            <person name="Conover J.L."/>
            <person name="Sanders W.S."/>
            <person name="Peterson D.G."/>
            <person name="Frelichowski J.E."/>
            <person name="Scheffler J.A."/>
            <person name="Scheffler B.E."/>
            <person name="Wendel J.F."/>
        </authorList>
    </citation>
    <scope>NUCLEOTIDE SEQUENCE [LARGE SCALE GENOMIC DNA]</scope>
    <source>
        <strain evidence="3">4</strain>
        <tissue evidence="3">Leaf</tissue>
    </source>
</reference>
<feature type="region of interest" description="Disordered" evidence="1">
    <location>
        <begin position="172"/>
        <end position="201"/>
    </location>
</feature>
<feature type="domain" description="DUF4283" evidence="2">
    <location>
        <begin position="40"/>
        <end position="106"/>
    </location>
</feature>
<dbReference type="PANTHER" id="PTHR31286">
    <property type="entry name" value="GLYCINE-RICH CELL WALL STRUCTURAL PROTEIN 1.8-LIKE"/>
    <property type="match status" value="1"/>
</dbReference>
<evidence type="ECO:0000313" key="3">
    <source>
        <dbReference type="EMBL" id="MBA0721587.1"/>
    </source>
</evidence>
<organism evidence="3 4">
    <name type="scientific">Gossypium laxum</name>
    <dbReference type="NCBI Taxonomy" id="34288"/>
    <lineage>
        <taxon>Eukaryota</taxon>
        <taxon>Viridiplantae</taxon>
        <taxon>Streptophyta</taxon>
        <taxon>Embryophyta</taxon>
        <taxon>Tracheophyta</taxon>
        <taxon>Spermatophyta</taxon>
        <taxon>Magnoliopsida</taxon>
        <taxon>eudicotyledons</taxon>
        <taxon>Gunneridae</taxon>
        <taxon>Pentapetalae</taxon>
        <taxon>rosids</taxon>
        <taxon>malvids</taxon>
        <taxon>Malvales</taxon>
        <taxon>Malvaceae</taxon>
        <taxon>Malvoideae</taxon>
        <taxon>Gossypium</taxon>
    </lineage>
</organism>
<feature type="compositionally biased region" description="Basic and acidic residues" evidence="1">
    <location>
        <begin position="172"/>
        <end position="194"/>
    </location>
</feature>
<proteinExistence type="predicted"/>
<evidence type="ECO:0000313" key="4">
    <source>
        <dbReference type="Proteomes" id="UP000593574"/>
    </source>
</evidence>
<evidence type="ECO:0000259" key="2">
    <source>
        <dbReference type="Pfam" id="PF14111"/>
    </source>
</evidence>
<feature type="non-terminal residue" evidence="3">
    <location>
        <position position="374"/>
    </location>
</feature>
<dbReference type="PANTHER" id="PTHR31286:SF178">
    <property type="entry name" value="DUF4283 DOMAIN-CONTAINING PROTEIN"/>
    <property type="match status" value="1"/>
</dbReference>
<sequence>MVEDINEMLERLHFSKEESNRVISTKQNNDNLQGYEAWEVGNIIAKEKVNREAMHKVLKSIWFTNDEVCFVALNEEVFLVKFKSIEDRMRIMSMRPWLFNQCLFVMLPFIKVQELDGQMATEVGKAIGDVVAINWRDREGGWMEFIRLKIKIDVSHPLHRIIHLVGKDESESYAHSKGDKGSKEGTRDDNETTKQKRKEKAREWEEDLALFSLIEKRSTKLAQEVSTEGHSGGLVMLWKNDTDVELNLVDLQMDRGWFAWVNNHEGNRMVKERLDRFLMSTDAFNDFPFIATNVLRKANSDDDVIMLDSMRQKPKENTKDPRLSFKFDACWVKDMEAKDIIKRTWNKEDTNIVDKMENVRESLGPWQHNKYRNM</sequence>
<dbReference type="EMBL" id="JABEZV010000009">
    <property type="protein sequence ID" value="MBA0721587.1"/>
    <property type="molecule type" value="Genomic_DNA"/>
</dbReference>
<comment type="caution">
    <text evidence="3">The sequence shown here is derived from an EMBL/GenBank/DDBJ whole genome shotgun (WGS) entry which is preliminary data.</text>
</comment>
<dbReference type="InterPro" id="IPR040256">
    <property type="entry name" value="At4g02000-like"/>
</dbReference>
<dbReference type="AlphaFoldDB" id="A0A7J9AC04"/>
<dbReference type="Proteomes" id="UP000593574">
    <property type="component" value="Unassembled WGS sequence"/>
</dbReference>
<dbReference type="InterPro" id="IPR025558">
    <property type="entry name" value="DUF4283"/>
</dbReference>
<dbReference type="Pfam" id="PF14111">
    <property type="entry name" value="DUF4283"/>
    <property type="match status" value="1"/>
</dbReference>
<name>A0A7J9AC04_9ROSI</name>